<comment type="caution">
    <text evidence="2">The sequence shown here is derived from an EMBL/GenBank/DDBJ whole genome shotgun (WGS) entry which is preliminary data.</text>
</comment>
<dbReference type="EMBL" id="JBHRZH010000056">
    <property type="protein sequence ID" value="MFC3766608.1"/>
    <property type="molecule type" value="Genomic_DNA"/>
</dbReference>
<dbReference type="InterPro" id="IPR036866">
    <property type="entry name" value="RibonucZ/Hydroxyglut_hydro"/>
</dbReference>
<dbReference type="Proteomes" id="UP001595699">
    <property type="component" value="Unassembled WGS sequence"/>
</dbReference>
<accession>A0ABV7YNL8</accession>
<dbReference type="RefSeq" id="WP_205118140.1">
    <property type="nucleotide sequence ID" value="NZ_JAFBCM010000001.1"/>
</dbReference>
<dbReference type="InterPro" id="IPR001279">
    <property type="entry name" value="Metallo-B-lactamas"/>
</dbReference>
<evidence type="ECO:0000313" key="3">
    <source>
        <dbReference type="Proteomes" id="UP001595699"/>
    </source>
</evidence>
<dbReference type="Pfam" id="PF12706">
    <property type="entry name" value="Lactamase_B_2"/>
    <property type="match status" value="1"/>
</dbReference>
<gene>
    <name evidence="2" type="ORF">ACFOUW_37670</name>
</gene>
<feature type="domain" description="Metallo-beta-lactamase" evidence="1">
    <location>
        <begin position="18"/>
        <end position="201"/>
    </location>
</feature>
<dbReference type="Gene3D" id="3.60.15.10">
    <property type="entry name" value="Ribonuclease Z/Hydroxyacylglutathione hydrolase-like"/>
    <property type="match status" value="1"/>
</dbReference>
<dbReference type="CDD" id="cd07716">
    <property type="entry name" value="RNaseZ_short-form-like_MBL-fold"/>
    <property type="match status" value="1"/>
</dbReference>
<dbReference type="SUPFAM" id="SSF56281">
    <property type="entry name" value="Metallo-hydrolase/oxidoreductase"/>
    <property type="match status" value="1"/>
</dbReference>
<protein>
    <submittedName>
        <fullName evidence="2">MBL fold metallo-hydrolase</fullName>
    </submittedName>
</protein>
<evidence type="ECO:0000259" key="1">
    <source>
        <dbReference type="SMART" id="SM00849"/>
    </source>
</evidence>
<sequence>MRLTVIGSSGSFPGPNSAASCYLVESFDPEPYRLVLDLGNGALGPLASCTDIYGIDAVALTHLHPDHCIDLCAYYVARKYHPNGAQPQVPVFAPTGAADRMATAYGLPLKPGMREEFDFQNWVGGEKIRLGPFLVTVAPMAHPVEAYAIRVEQNGRTLVYSGDTGPTTALVDLARGADLLLTEASFLEGDDNPPDVHLTGREAAEHATLAGVRRLVLTHIPPWHDPLRVLADARPAYDHPIELAKPGATYDI</sequence>
<evidence type="ECO:0000313" key="2">
    <source>
        <dbReference type="EMBL" id="MFC3766608.1"/>
    </source>
</evidence>
<keyword evidence="3" id="KW-1185">Reference proteome</keyword>
<proteinExistence type="predicted"/>
<reference evidence="3" key="1">
    <citation type="journal article" date="2019" name="Int. J. Syst. Evol. Microbiol.">
        <title>The Global Catalogue of Microorganisms (GCM) 10K type strain sequencing project: providing services to taxonomists for standard genome sequencing and annotation.</title>
        <authorList>
            <consortium name="The Broad Institute Genomics Platform"/>
            <consortium name="The Broad Institute Genome Sequencing Center for Infectious Disease"/>
            <person name="Wu L."/>
            <person name="Ma J."/>
        </authorList>
    </citation>
    <scope>NUCLEOTIDE SEQUENCE [LARGE SCALE GENOMIC DNA]</scope>
    <source>
        <strain evidence="3">CGMCC 4.7241</strain>
    </source>
</reference>
<dbReference type="PANTHER" id="PTHR46018:SF4">
    <property type="entry name" value="METALLO-HYDROLASE YHFI-RELATED"/>
    <property type="match status" value="1"/>
</dbReference>
<dbReference type="PANTHER" id="PTHR46018">
    <property type="entry name" value="ZINC PHOSPHODIESTERASE ELAC PROTEIN 1"/>
    <property type="match status" value="1"/>
</dbReference>
<dbReference type="PROSITE" id="PS51257">
    <property type="entry name" value="PROKAR_LIPOPROTEIN"/>
    <property type="match status" value="1"/>
</dbReference>
<name>A0ABV7YNL8_9ACTN</name>
<dbReference type="SMART" id="SM00849">
    <property type="entry name" value="Lactamase_B"/>
    <property type="match status" value="1"/>
</dbReference>
<organism evidence="2 3">
    <name type="scientific">Tenggerimyces flavus</name>
    <dbReference type="NCBI Taxonomy" id="1708749"/>
    <lineage>
        <taxon>Bacteria</taxon>
        <taxon>Bacillati</taxon>
        <taxon>Actinomycetota</taxon>
        <taxon>Actinomycetes</taxon>
        <taxon>Propionibacteriales</taxon>
        <taxon>Nocardioidaceae</taxon>
        <taxon>Tenggerimyces</taxon>
    </lineage>
</organism>